<dbReference type="InterPro" id="IPR023211">
    <property type="entry name" value="DNA_pol_palm_dom_sf"/>
</dbReference>
<comment type="catalytic activity">
    <reaction evidence="8">
        <text>DNA(n) + a 2'-deoxyribonucleoside 5'-triphosphate = DNA(n+1) + diphosphate</text>
        <dbReference type="Rhea" id="RHEA:22508"/>
        <dbReference type="Rhea" id="RHEA-COMP:17339"/>
        <dbReference type="Rhea" id="RHEA-COMP:17340"/>
        <dbReference type="ChEBI" id="CHEBI:33019"/>
        <dbReference type="ChEBI" id="CHEBI:61560"/>
        <dbReference type="ChEBI" id="CHEBI:173112"/>
        <dbReference type="EC" id="2.7.7.7"/>
    </reaction>
</comment>
<evidence type="ECO:0000256" key="8">
    <source>
        <dbReference type="ARBA" id="ARBA00049244"/>
    </source>
</evidence>
<dbReference type="PANTHER" id="PTHR33568">
    <property type="entry name" value="DNA POLYMERASE"/>
    <property type="match status" value="1"/>
</dbReference>
<keyword evidence="6" id="KW-0239">DNA-directed DNA polymerase</keyword>
<evidence type="ECO:0000256" key="1">
    <source>
        <dbReference type="ARBA" id="ARBA00005755"/>
    </source>
</evidence>
<protein>
    <recommendedName>
        <fullName evidence="2">DNA-directed DNA polymerase</fullName>
        <ecNumber evidence="2">2.7.7.7</ecNumber>
    </recommendedName>
</protein>
<evidence type="ECO:0000256" key="6">
    <source>
        <dbReference type="ARBA" id="ARBA00022932"/>
    </source>
</evidence>
<dbReference type="EC" id="2.7.7.7" evidence="2"/>
<dbReference type="EMBL" id="MT141268">
    <property type="protein sequence ID" value="QJA57347.1"/>
    <property type="molecule type" value="Genomic_DNA"/>
</dbReference>
<keyword evidence="4" id="KW-0548">Nucleotidyltransferase</keyword>
<dbReference type="GO" id="GO:0003887">
    <property type="term" value="F:DNA-directed DNA polymerase activity"/>
    <property type="evidence" value="ECO:0007669"/>
    <property type="project" value="UniProtKB-KW"/>
</dbReference>
<comment type="similarity">
    <text evidence="1">Belongs to the DNA polymerase type-B family.</text>
</comment>
<evidence type="ECO:0000256" key="2">
    <source>
        <dbReference type="ARBA" id="ARBA00012417"/>
    </source>
</evidence>
<dbReference type="SUPFAM" id="SSF56672">
    <property type="entry name" value="DNA/RNA polymerases"/>
    <property type="match status" value="1"/>
</dbReference>
<gene>
    <name evidence="12" type="ORF">MM415A01118_0011</name>
    <name evidence="11" type="ORF">MM415B01659_0016</name>
    <name evidence="10" type="ORF">TM448A02311_0010</name>
    <name evidence="13" type="ORF">TM448B01472_0011</name>
</gene>
<evidence type="ECO:0000313" key="12">
    <source>
        <dbReference type="EMBL" id="QJA78185.1"/>
    </source>
</evidence>
<evidence type="ECO:0000256" key="4">
    <source>
        <dbReference type="ARBA" id="ARBA00022695"/>
    </source>
</evidence>
<evidence type="ECO:0000256" key="5">
    <source>
        <dbReference type="ARBA" id="ARBA00022705"/>
    </source>
</evidence>
<dbReference type="GO" id="GO:0003677">
    <property type="term" value="F:DNA binding"/>
    <property type="evidence" value="ECO:0007669"/>
    <property type="project" value="UniProtKB-KW"/>
</dbReference>
<keyword evidence="3" id="KW-0808">Transferase</keyword>
<accession>A0A6H1ZWX5</accession>
<evidence type="ECO:0000313" key="11">
    <source>
        <dbReference type="EMBL" id="QJA57347.1"/>
    </source>
</evidence>
<dbReference type="GO" id="GO:0006260">
    <property type="term" value="P:DNA replication"/>
    <property type="evidence" value="ECO:0007669"/>
    <property type="project" value="UniProtKB-KW"/>
</dbReference>
<dbReference type="PANTHER" id="PTHR33568:SF3">
    <property type="entry name" value="DNA-DIRECTED DNA POLYMERASE"/>
    <property type="match status" value="1"/>
</dbReference>
<name>A0A6H1ZWX5_9ZZZZ</name>
<dbReference type="EMBL" id="MT144765">
    <property type="protein sequence ID" value="QJH99049.1"/>
    <property type="molecule type" value="Genomic_DNA"/>
</dbReference>
<dbReference type="GO" id="GO:0000166">
    <property type="term" value="F:nucleotide binding"/>
    <property type="evidence" value="ECO:0007669"/>
    <property type="project" value="InterPro"/>
</dbReference>
<evidence type="ECO:0000256" key="3">
    <source>
        <dbReference type="ARBA" id="ARBA00022679"/>
    </source>
</evidence>
<keyword evidence="5" id="KW-0235">DNA replication</keyword>
<proteinExistence type="inferred from homology"/>
<reference evidence="10" key="1">
    <citation type="submission" date="2020-03" db="EMBL/GenBank/DDBJ databases">
        <title>The deep terrestrial virosphere.</title>
        <authorList>
            <person name="Holmfeldt K."/>
            <person name="Nilsson E."/>
            <person name="Simone D."/>
            <person name="Lopez-Fernandez M."/>
            <person name="Wu X."/>
            <person name="de Brujin I."/>
            <person name="Lundin D."/>
            <person name="Andersson A."/>
            <person name="Bertilsson S."/>
            <person name="Dopson M."/>
        </authorList>
    </citation>
    <scope>NUCLEOTIDE SEQUENCE</scope>
    <source>
        <strain evidence="12">MM415A01118</strain>
        <strain evidence="11">MM415B01659</strain>
        <strain evidence="10">TM448A02311</strain>
        <strain evidence="13">TM448B01472</strain>
    </source>
</reference>
<keyword evidence="7" id="KW-0238">DNA-binding</keyword>
<dbReference type="EMBL" id="MT144291">
    <property type="protein sequence ID" value="QJA51827.1"/>
    <property type="molecule type" value="Genomic_DNA"/>
</dbReference>
<dbReference type="AlphaFoldDB" id="A0A6H1ZWX5"/>
<evidence type="ECO:0000313" key="10">
    <source>
        <dbReference type="EMBL" id="QJA51827.1"/>
    </source>
</evidence>
<dbReference type="InterPro" id="IPR004868">
    <property type="entry name" value="DNA-dir_DNA_pol_B_mt/vir"/>
</dbReference>
<dbReference type="EMBL" id="MT142324">
    <property type="protein sequence ID" value="QJA78185.1"/>
    <property type="molecule type" value="Genomic_DNA"/>
</dbReference>
<evidence type="ECO:0000256" key="7">
    <source>
        <dbReference type="ARBA" id="ARBA00023125"/>
    </source>
</evidence>
<dbReference type="Gene3D" id="3.90.1600.10">
    <property type="entry name" value="Palm domain of DNA polymerase"/>
    <property type="match status" value="1"/>
</dbReference>
<feature type="domain" description="DNA-directed DNA polymerase family B mitochondria/virus" evidence="9">
    <location>
        <begin position="187"/>
        <end position="386"/>
    </location>
</feature>
<sequence>MKLRPVTSEPRQRPIAALDVEGDGEHGLVVASLVTEDDERVYTEADKLIADMTTRDMRGVVVYSHRLTYDAGVLVPWLPDETRLLFAGEKIFKGVLGSDTRHRFYFGDSSGLWGGLSLSQIAAEVGMSRLPVPESLIRGRAGGRGYPAPELSQGGRIRAFANQESRIVREAMDLLQQEIQALGGELKFTLASTALDLFRREYLDDEYWTPFYYRNEFARRAYYGGRCEAFSLGWWDCVNVYDFNSHYPAQMAGHDFPDPNSTIGPRQPGRLAWIMDLEGCSDCTVDVPHCKYPPLPYRVGIQTFFPVGVFRGVWCHNELRYAMQHGVRIRDVHATMYSEDAVRPFGGYVNDLWARRKELEAQNPARALIYKLLLNSLAGKFGQRVDGGLRQLETMDAYWKHEPVVGTEVMVLRRTAYAKVPVPVKYLPDHVIVPWAAYITAYGRIELHKRMLETSGPVLYVDTDSIMCFSGLPTGDELGDLSLQAEGATVDLIAPKMYDLVTADGERNPVAKGVPVSVAGEYCTYREVEYWKALNWVEAVRMKLDPSSWLKVKKHARLDNPKRRYTRIPGFRQDCWISEPLLVNWIAGHY</sequence>
<dbReference type="InterPro" id="IPR043502">
    <property type="entry name" value="DNA/RNA_pol_sf"/>
</dbReference>
<evidence type="ECO:0000313" key="13">
    <source>
        <dbReference type="EMBL" id="QJH99049.1"/>
    </source>
</evidence>
<organism evidence="10">
    <name type="scientific">viral metagenome</name>
    <dbReference type="NCBI Taxonomy" id="1070528"/>
    <lineage>
        <taxon>unclassified sequences</taxon>
        <taxon>metagenomes</taxon>
        <taxon>organismal metagenomes</taxon>
    </lineage>
</organism>
<evidence type="ECO:0000259" key="9">
    <source>
        <dbReference type="Pfam" id="PF03175"/>
    </source>
</evidence>
<dbReference type="Pfam" id="PF03175">
    <property type="entry name" value="DNA_pol_B_2"/>
    <property type="match status" value="1"/>
</dbReference>